<sequence>MSEIDTRVQQVLQQAAELAVRNDYRSAMDYLAEANRAGGEAELERQLLNYAIDGFAMADHGQVAWNTQHDDRFAGGQGLPVIEAADLDADMLRAGILGRGGLIVRGLMDEAQITATRACIDQAFEARKAIAEGEGTAEHQRSFARPESVSGGPVQFGSLGNNQYTNSGSVWAVDSPQAAFSMLEFYRRIGLPEILQAYFGEPASLSVRKWVLRCVPPNNGAESGWHQDGQFMGEGIRTVNLWVALTDCGEGAEAPGIDIVADNNREIYPTGTHGAPFDWTVGQGFVDELGQRCPVQRPHFKPGDAVFFDHYNLHRTGFGTADKNHRYAVESWFFANSVAPAKQQPLLF</sequence>
<dbReference type="RefSeq" id="WP_152660874.1">
    <property type="nucleotide sequence ID" value="NZ_CP036422.1"/>
</dbReference>
<gene>
    <name evidence="1" type="ORF">EY643_03360</name>
</gene>
<reference evidence="1 2" key="1">
    <citation type="submission" date="2019-02" db="EMBL/GenBank/DDBJ databases">
        <authorList>
            <person name="Li S.-H."/>
        </authorList>
    </citation>
    <scope>NUCLEOTIDE SEQUENCE [LARGE SCALE GENOMIC DNA]</scope>
    <source>
        <strain evidence="1 2">IMCC14385</strain>
    </source>
</reference>
<dbReference type="OrthoDB" id="5935487at2"/>
<dbReference type="EMBL" id="CP036422">
    <property type="protein sequence ID" value="QFU74765.1"/>
    <property type="molecule type" value="Genomic_DNA"/>
</dbReference>
<keyword evidence="2" id="KW-1185">Reference proteome</keyword>
<dbReference type="InterPro" id="IPR008775">
    <property type="entry name" value="Phytyl_CoA_dOase-like"/>
</dbReference>
<protein>
    <recommendedName>
        <fullName evidence="3">Phytanoyl-CoA dioxygenase</fullName>
    </recommendedName>
</protein>
<dbReference type="SUPFAM" id="SSF51197">
    <property type="entry name" value="Clavaminate synthase-like"/>
    <property type="match status" value="1"/>
</dbReference>
<dbReference type="KEGG" id="halc:EY643_03360"/>
<accession>A0A5P9NGU7</accession>
<proteinExistence type="predicted"/>
<evidence type="ECO:0008006" key="3">
    <source>
        <dbReference type="Google" id="ProtNLM"/>
    </source>
</evidence>
<evidence type="ECO:0000313" key="1">
    <source>
        <dbReference type="EMBL" id="QFU74765.1"/>
    </source>
</evidence>
<dbReference type="GO" id="GO:0016706">
    <property type="term" value="F:2-oxoglutarate-dependent dioxygenase activity"/>
    <property type="evidence" value="ECO:0007669"/>
    <property type="project" value="UniProtKB-ARBA"/>
</dbReference>
<evidence type="ECO:0000313" key="2">
    <source>
        <dbReference type="Proteomes" id="UP000326287"/>
    </source>
</evidence>
<dbReference type="AlphaFoldDB" id="A0A5P9NGU7"/>
<dbReference type="Pfam" id="PF05721">
    <property type="entry name" value="PhyH"/>
    <property type="match status" value="1"/>
</dbReference>
<organism evidence="1 2">
    <name type="scientific">Halioglobus maricola</name>
    <dbReference type="NCBI Taxonomy" id="2601894"/>
    <lineage>
        <taxon>Bacteria</taxon>
        <taxon>Pseudomonadati</taxon>
        <taxon>Pseudomonadota</taxon>
        <taxon>Gammaproteobacteria</taxon>
        <taxon>Cellvibrionales</taxon>
        <taxon>Halieaceae</taxon>
        <taxon>Halioglobus</taxon>
    </lineage>
</organism>
<name>A0A5P9NGU7_9GAMM</name>
<dbReference type="Proteomes" id="UP000326287">
    <property type="component" value="Chromosome"/>
</dbReference>
<dbReference type="Gene3D" id="2.60.120.620">
    <property type="entry name" value="q2cbj1_9rhob like domain"/>
    <property type="match status" value="1"/>
</dbReference>